<dbReference type="STRING" id="1367852.SAMN05216516_11135"/>
<dbReference type="EMBL" id="FOVC01000011">
    <property type="protein sequence ID" value="SFN58688.1"/>
    <property type="molecule type" value="Genomic_DNA"/>
</dbReference>
<accession>A0A1I5A8M1</accession>
<sequence length="42" mass="4710">MKYLQFTIPPSGNARAHHVALYPGVHISTIWHYAKRTGGVYA</sequence>
<organism evidence="1 2">
    <name type="scientific">Izhakiella capsodis</name>
    <dbReference type="NCBI Taxonomy" id="1367852"/>
    <lineage>
        <taxon>Bacteria</taxon>
        <taxon>Pseudomonadati</taxon>
        <taxon>Pseudomonadota</taxon>
        <taxon>Gammaproteobacteria</taxon>
        <taxon>Enterobacterales</taxon>
        <taxon>Erwiniaceae</taxon>
        <taxon>Izhakiella</taxon>
    </lineage>
</organism>
<evidence type="ECO:0000313" key="2">
    <source>
        <dbReference type="Proteomes" id="UP000242222"/>
    </source>
</evidence>
<reference evidence="2" key="1">
    <citation type="submission" date="2016-10" db="EMBL/GenBank/DDBJ databases">
        <authorList>
            <person name="Varghese N."/>
            <person name="Submissions S."/>
        </authorList>
    </citation>
    <scope>NUCLEOTIDE SEQUENCE [LARGE SCALE GENOMIC DNA]</scope>
    <source>
        <strain evidence="2">N6PO6</strain>
    </source>
</reference>
<dbReference type="Proteomes" id="UP000242222">
    <property type="component" value="Unassembled WGS sequence"/>
</dbReference>
<dbReference type="AlphaFoldDB" id="A0A1I5A8M1"/>
<name>A0A1I5A8M1_9GAMM</name>
<evidence type="ECO:0000313" key="1">
    <source>
        <dbReference type="EMBL" id="SFN58688.1"/>
    </source>
</evidence>
<gene>
    <name evidence="1" type="ORF">SAMN05216516_11135</name>
</gene>
<proteinExistence type="predicted"/>
<protein>
    <submittedName>
        <fullName evidence="1">Uncharacterized protein</fullName>
    </submittedName>
</protein>
<keyword evidence="2" id="KW-1185">Reference proteome</keyword>